<sequence length="240" mass="26843">MARSTCGRRPSMTRSRRALLRHALQIGISEFSVLQEFDVSKATLRRVIDNFYDDNIEEDAWYLDGRNSSMTSYHEGRNLENIVPGKSTASHAYETRPVRQSKKNALGETARAQSKTRRDVQSSPTVLTPPAHHDTPGTSLSHSRLSNVASIPQSQSFTTINAASATTDAVGAFLRQMGREDLKAKFDKLEIRSRKDLLVLSEHVKDPICCQSLQASFKLPITEWIVLVKAFLDYAEPDGH</sequence>
<organism evidence="2 3">
    <name type="scientific">Armillaria solidipes</name>
    <dbReference type="NCBI Taxonomy" id="1076256"/>
    <lineage>
        <taxon>Eukaryota</taxon>
        <taxon>Fungi</taxon>
        <taxon>Dikarya</taxon>
        <taxon>Basidiomycota</taxon>
        <taxon>Agaricomycotina</taxon>
        <taxon>Agaricomycetes</taxon>
        <taxon>Agaricomycetidae</taxon>
        <taxon>Agaricales</taxon>
        <taxon>Marasmiineae</taxon>
        <taxon>Physalacriaceae</taxon>
        <taxon>Armillaria</taxon>
    </lineage>
</organism>
<name>A0A2H3CEL9_9AGAR</name>
<reference evidence="3" key="1">
    <citation type="journal article" date="2017" name="Nat. Ecol. Evol.">
        <title>Genome expansion and lineage-specific genetic innovations in the forest pathogenic fungi Armillaria.</title>
        <authorList>
            <person name="Sipos G."/>
            <person name="Prasanna A.N."/>
            <person name="Walter M.C."/>
            <person name="O'Connor E."/>
            <person name="Balint B."/>
            <person name="Krizsan K."/>
            <person name="Kiss B."/>
            <person name="Hess J."/>
            <person name="Varga T."/>
            <person name="Slot J."/>
            <person name="Riley R."/>
            <person name="Boka B."/>
            <person name="Rigling D."/>
            <person name="Barry K."/>
            <person name="Lee J."/>
            <person name="Mihaltcheva S."/>
            <person name="LaButti K."/>
            <person name="Lipzen A."/>
            <person name="Waldron R."/>
            <person name="Moloney N.M."/>
            <person name="Sperisen C."/>
            <person name="Kredics L."/>
            <person name="Vagvoelgyi C."/>
            <person name="Patrignani A."/>
            <person name="Fitzpatrick D."/>
            <person name="Nagy I."/>
            <person name="Doyle S."/>
            <person name="Anderson J.B."/>
            <person name="Grigoriev I.V."/>
            <person name="Gueldener U."/>
            <person name="Muensterkoetter M."/>
            <person name="Nagy L.G."/>
        </authorList>
    </citation>
    <scope>NUCLEOTIDE SEQUENCE [LARGE SCALE GENOMIC DNA]</scope>
    <source>
        <strain evidence="3">28-4</strain>
    </source>
</reference>
<keyword evidence="3" id="KW-1185">Reference proteome</keyword>
<protein>
    <submittedName>
        <fullName evidence="2">Uncharacterized protein</fullName>
    </submittedName>
</protein>
<evidence type="ECO:0000313" key="2">
    <source>
        <dbReference type="EMBL" id="PBK76828.1"/>
    </source>
</evidence>
<evidence type="ECO:0000313" key="3">
    <source>
        <dbReference type="Proteomes" id="UP000218334"/>
    </source>
</evidence>
<dbReference type="Proteomes" id="UP000218334">
    <property type="component" value="Unassembled WGS sequence"/>
</dbReference>
<feature type="region of interest" description="Disordered" evidence="1">
    <location>
        <begin position="86"/>
        <end position="146"/>
    </location>
</feature>
<evidence type="ECO:0000256" key="1">
    <source>
        <dbReference type="SAM" id="MobiDB-lite"/>
    </source>
</evidence>
<gene>
    <name evidence="2" type="ORF">ARMSODRAFT_245342</name>
</gene>
<feature type="compositionally biased region" description="Polar residues" evidence="1">
    <location>
        <begin position="136"/>
        <end position="146"/>
    </location>
</feature>
<accession>A0A2H3CEL9</accession>
<dbReference type="EMBL" id="KZ293416">
    <property type="protein sequence ID" value="PBK76828.1"/>
    <property type="molecule type" value="Genomic_DNA"/>
</dbReference>
<dbReference type="AlphaFoldDB" id="A0A2H3CEL9"/>
<proteinExistence type="predicted"/>